<comment type="caution">
    <text evidence="2">The sequence shown here is derived from an EMBL/GenBank/DDBJ whole genome shotgun (WGS) entry which is preliminary data.</text>
</comment>
<keyword evidence="3" id="KW-1185">Reference proteome</keyword>
<evidence type="ECO:0000256" key="1">
    <source>
        <dbReference type="SAM" id="MobiDB-lite"/>
    </source>
</evidence>
<feature type="compositionally biased region" description="Gly residues" evidence="1">
    <location>
        <begin position="19"/>
        <end position="28"/>
    </location>
</feature>
<evidence type="ECO:0000313" key="3">
    <source>
        <dbReference type="Proteomes" id="UP000479710"/>
    </source>
</evidence>
<dbReference type="Proteomes" id="UP000479710">
    <property type="component" value="Unassembled WGS sequence"/>
</dbReference>
<dbReference type="EMBL" id="SPHZ02000006">
    <property type="protein sequence ID" value="KAF0909704.1"/>
    <property type="molecule type" value="Genomic_DNA"/>
</dbReference>
<protein>
    <submittedName>
        <fullName evidence="2">Uncharacterized protein</fullName>
    </submittedName>
</protein>
<sequence>MRGEPFRWPLRDLVNAGLGPGGSAGGGISRADRASTSLSGAGARGGRRRPWDRDRTGGVGVGAASAKGREASVALLAKPTKSSLLWPPRAYRSVNFGLII</sequence>
<dbReference type="AlphaFoldDB" id="A0A6G1DC18"/>
<gene>
    <name evidence="2" type="ORF">E2562_000041</name>
</gene>
<name>A0A6G1DC18_9ORYZ</name>
<feature type="region of interest" description="Disordered" evidence="1">
    <location>
        <begin position="19"/>
        <end position="63"/>
    </location>
</feature>
<accession>A0A6G1DC18</accession>
<reference evidence="2 3" key="1">
    <citation type="submission" date="2019-11" db="EMBL/GenBank/DDBJ databases">
        <title>Whole genome sequence of Oryza granulata.</title>
        <authorList>
            <person name="Li W."/>
        </authorList>
    </citation>
    <scope>NUCLEOTIDE SEQUENCE [LARGE SCALE GENOMIC DNA]</scope>
    <source>
        <strain evidence="3">cv. Menghai</strain>
        <tissue evidence="2">Leaf</tissue>
    </source>
</reference>
<evidence type="ECO:0000313" key="2">
    <source>
        <dbReference type="EMBL" id="KAF0909704.1"/>
    </source>
</evidence>
<organism evidence="2 3">
    <name type="scientific">Oryza meyeriana var. granulata</name>
    <dbReference type="NCBI Taxonomy" id="110450"/>
    <lineage>
        <taxon>Eukaryota</taxon>
        <taxon>Viridiplantae</taxon>
        <taxon>Streptophyta</taxon>
        <taxon>Embryophyta</taxon>
        <taxon>Tracheophyta</taxon>
        <taxon>Spermatophyta</taxon>
        <taxon>Magnoliopsida</taxon>
        <taxon>Liliopsida</taxon>
        <taxon>Poales</taxon>
        <taxon>Poaceae</taxon>
        <taxon>BOP clade</taxon>
        <taxon>Oryzoideae</taxon>
        <taxon>Oryzeae</taxon>
        <taxon>Oryzinae</taxon>
        <taxon>Oryza</taxon>
        <taxon>Oryza meyeriana</taxon>
    </lineage>
</organism>
<proteinExistence type="predicted"/>